<protein>
    <recommendedName>
        <fullName evidence="1">Knr4/Smi1-like domain-containing protein</fullName>
    </recommendedName>
</protein>
<name>A0A2T1GN30_9CYAN</name>
<dbReference type="SUPFAM" id="SSF160631">
    <property type="entry name" value="SMI1/KNR4-like"/>
    <property type="match status" value="1"/>
</dbReference>
<dbReference type="Pfam" id="PF09346">
    <property type="entry name" value="SMI1_KNR4"/>
    <property type="match status" value="1"/>
</dbReference>
<evidence type="ECO:0000313" key="3">
    <source>
        <dbReference type="Proteomes" id="UP000238937"/>
    </source>
</evidence>
<dbReference type="AlphaFoldDB" id="A0A2T1GN30"/>
<evidence type="ECO:0000313" key="2">
    <source>
        <dbReference type="EMBL" id="PSB59332.1"/>
    </source>
</evidence>
<dbReference type="InterPro" id="IPR018958">
    <property type="entry name" value="Knr4/Smi1-like_dom"/>
</dbReference>
<dbReference type="EMBL" id="PVWO01000008">
    <property type="protein sequence ID" value="PSB59332.1"/>
    <property type="molecule type" value="Genomic_DNA"/>
</dbReference>
<feature type="domain" description="Knr4/Smi1-like" evidence="1">
    <location>
        <begin position="28"/>
        <end position="138"/>
    </location>
</feature>
<dbReference type="InterPro" id="IPR037883">
    <property type="entry name" value="Knr4/Smi1-like_sf"/>
</dbReference>
<dbReference type="Gene3D" id="3.40.1580.10">
    <property type="entry name" value="SMI1/KNR4-like"/>
    <property type="match status" value="1"/>
</dbReference>
<dbReference type="OrthoDB" id="10006774at2"/>
<accession>A0A2T1GN30</accession>
<evidence type="ECO:0000259" key="1">
    <source>
        <dbReference type="Pfam" id="PF09346"/>
    </source>
</evidence>
<gene>
    <name evidence="2" type="ORF">C7B77_01435</name>
</gene>
<comment type="caution">
    <text evidence="2">The sequence shown here is derived from an EMBL/GenBank/DDBJ whole genome shotgun (WGS) entry which is preliminary data.</text>
</comment>
<reference evidence="2 3" key="1">
    <citation type="submission" date="2018-03" db="EMBL/GenBank/DDBJ databases">
        <title>The ancient ancestry and fast evolution of plastids.</title>
        <authorList>
            <person name="Moore K.R."/>
            <person name="Magnabosco C."/>
            <person name="Momper L."/>
            <person name="Gold D.A."/>
            <person name="Bosak T."/>
            <person name="Fournier G.P."/>
        </authorList>
    </citation>
    <scope>NUCLEOTIDE SEQUENCE [LARGE SCALE GENOMIC DNA]</scope>
    <source>
        <strain evidence="2 3">CCALA 037</strain>
    </source>
</reference>
<proteinExistence type="predicted"/>
<organism evidence="2 3">
    <name type="scientific">Chamaesiphon polymorphus CCALA 037</name>
    <dbReference type="NCBI Taxonomy" id="2107692"/>
    <lineage>
        <taxon>Bacteria</taxon>
        <taxon>Bacillati</taxon>
        <taxon>Cyanobacteriota</taxon>
        <taxon>Cyanophyceae</taxon>
        <taxon>Gomontiellales</taxon>
        <taxon>Chamaesiphonaceae</taxon>
        <taxon>Chamaesiphon</taxon>
    </lineage>
</organism>
<dbReference type="Proteomes" id="UP000238937">
    <property type="component" value="Unassembled WGS sequence"/>
</dbReference>
<sequence>MNKLIELGFEKYREINEEIKELFFQSTGYKISNCFWDFIEHRQSQNIVFGYSFINSQSHEEWEGQIESWIFDEFDNLEEICSSTINLLSRVFLPIANDAGGNYIYIEISKPNQPVVDVSYSTGVISEISSSFEEFLDKIYPYDE</sequence>
<keyword evidence="3" id="KW-1185">Reference proteome</keyword>
<dbReference type="RefSeq" id="WP_106299602.1">
    <property type="nucleotide sequence ID" value="NZ_PVWO01000008.1"/>
</dbReference>